<dbReference type="GeneID" id="49613363"/>
<name>A0AAD0VT50_PSEDL</name>
<proteinExistence type="predicted"/>
<dbReference type="AlphaFoldDB" id="A0AAD0VT50"/>
<organism evidence="1 2">
    <name type="scientific">Pseudomonas plecoglossicida</name>
    <dbReference type="NCBI Taxonomy" id="70775"/>
    <lineage>
        <taxon>Bacteria</taxon>
        <taxon>Pseudomonadati</taxon>
        <taxon>Pseudomonadota</taxon>
        <taxon>Gammaproteobacteria</taxon>
        <taxon>Pseudomonadales</taxon>
        <taxon>Pseudomonadaceae</taxon>
        <taxon>Pseudomonas</taxon>
    </lineage>
</organism>
<evidence type="ECO:0000313" key="1">
    <source>
        <dbReference type="EMBL" id="AXM95745.1"/>
    </source>
</evidence>
<dbReference type="Proteomes" id="UP000256503">
    <property type="component" value="Chromosome"/>
</dbReference>
<reference evidence="1 2" key="1">
    <citation type="submission" date="2018-07" db="EMBL/GenBank/DDBJ databases">
        <title>Complete genome sequence of a Pseudomonas plecoglossicida strain pathogenic to the marine fish, Larimichthys crocea.</title>
        <authorList>
            <person name="Tao Z."/>
        </authorList>
    </citation>
    <scope>NUCLEOTIDE SEQUENCE [LARGE SCALE GENOMIC DNA]</scope>
    <source>
        <strain evidence="1 2">XSDHY-P</strain>
    </source>
</reference>
<evidence type="ECO:0000313" key="2">
    <source>
        <dbReference type="Proteomes" id="UP000256503"/>
    </source>
</evidence>
<accession>A0AAD0VT50</accession>
<gene>
    <name evidence="1" type="ORF">DVB73_08030</name>
</gene>
<sequence length="114" mass="13294">MSKIAKSDLRYEYSWKATAGDNPHLIHNDARHLSRKEGYEMLDFLNHLGWASDNKTVVYNAGADMSEEFRLYVEWMLKEKFESTAPGRPKVVDWINDNWQSLKTSFKALKPKKA</sequence>
<dbReference type="RefSeq" id="WP_016391654.1">
    <property type="nucleotide sequence ID" value="NZ_BSOM01000007.1"/>
</dbReference>
<protein>
    <submittedName>
        <fullName evidence="1">Uncharacterized protein</fullName>
    </submittedName>
</protein>
<dbReference type="EMBL" id="CP031146">
    <property type="protein sequence ID" value="AXM95745.1"/>
    <property type="molecule type" value="Genomic_DNA"/>
</dbReference>